<dbReference type="SUPFAM" id="SSF51679">
    <property type="entry name" value="Bacterial luciferase-like"/>
    <property type="match status" value="1"/>
</dbReference>
<evidence type="ECO:0000256" key="1">
    <source>
        <dbReference type="ARBA" id="ARBA00022630"/>
    </source>
</evidence>
<dbReference type="PANTHER" id="PTHR30011">
    <property type="entry name" value="ALKANESULFONATE MONOOXYGENASE-RELATED"/>
    <property type="match status" value="1"/>
</dbReference>
<protein>
    <recommendedName>
        <fullName evidence="6">Luciferase-like domain-containing protein</fullName>
    </recommendedName>
</protein>
<feature type="region of interest" description="Disordered" evidence="5">
    <location>
        <begin position="315"/>
        <end position="339"/>
    </location>
</feature>
<dbReference type="AlphaFoldDB" id="A0A2S8J8Q7"/>
<dbReference type="GO" id="GO:0004497">
    <property type="term" value="F:monooxygenase activity"/>
    <property type="evidence" value="ECO:0007669"/>
    <property type="project" value="UniProtKB-KW"/>
</dbReference>
<proteinExistence type="predicted"/>
<comment type="caution">
    <text evidence="7">The sequence shown here is derived from an EMBL/GenBank/DDBJ whole genome shotgun (WGS) entry which is preliminary data.</text>
</comment>
<feature type="domain" description="Luciferase-like" evidence="6">
    <location>
        <begin position="23"/>
        <end position="251"/>
    </location>
</feature>
<evidence type="ECO:0000256" key="3">
    <source>
        <dbReference type="ARBA" id="ARBA00023002"/>
    </source>
</evidence>
<evidence type="ECO:0000256" key="2">
    <source>
        <dbReference type="ARBA" id="ARBA00022643"/>
    </source>
</evidence>
<dbReference type="GO" id="GO:0016705">
    <property type="term" value="F:oxidoreductase activity, acting on paired donors, with incorporation or reduction of molecular oxygen"/>
    <property type="evidence" value="ECO:0007669"/>
    <property type="project" value="InterPro"/>
</dbReference>
<keyword evidence="1" id="KW-0285">Flavoprotein</keyword>
<dbReference type="InterPro" id="IPR051260">
    <property type="entry name" value="Diverse_substr_monoxygenases"/>
</dbReference>
<evidence type="ECO:0000259" key="6">
    <source>
        <dbReference type="Pfam" id="PF00296"/>
    </source>
</evidence>
<feature type="compositionally biased region" description="Polar residues" evidence="5">
    <location>
        <begin position="330"/>
        <end position="339"/>
    </location>
</feature>
<name>A0A2S8J8Q7_RHOOP</name>
<dbReference type="Proteomes" id="UP000239290">
    <property type="component" value="Unassembled WGS sequence"/>
</dbReference>
<dbReference type="Pfam" id="PF00296">
    <property type="entry name" value="Bac_luciferase"/>
    <property type="match status" value="1"/>
</dbReference>
<dbReference type="InterPro" id="IPR011251">
    <property type="entry name" value="Luciferase-like_dom"/>
</dbReference>
<sequence>MHADSVKTASTIGPFLWALEVPPAPGRAATMSDYRRIATAAETAGADFLIATGTTSRFGFLEPVPVLTALSIVTERIGLVADVSTNFTYPYNTARRLSALDRMSDGRGGWRPVVDGPPAAGYGLPDEPHDIRVARRDELLTVVADLWHSWGSDALLLDRASGFAYDAQAIHPIDHAGRFFQVSGPADQPRSPQGRPVLVNSEHPATWSEEVTRLVDVLIVESDVVDAWSAAAAVRLEAEGRARADIRVLARTGLDPESTVDLARLAAISDGFSLVTDLSLPAPDVVFARWTQALAAVGISRPAATVGTLRTRLGLPIPPERATQRRPAPISSTRSEALA</sequence>
<organism evidence="7 8">
    <name type="scientific">Rhodococcus opacus</name>
    <name type="common">Nocardia opaca</name>
    <dbReference type="NCBI Taxonomy" id="37919"/>
    <lineage>
        <taxon>Bacteria</taxon>
        <taxon>Bacillati</taxon>
        <taxon>Actinomycetota</taxon>
        <taxon>Actinomycetes</taxon>
        <taxon>Mycobacteriales</taxon>
        <taxon>Nocardiaceae</taxon>
        <taxon>Rhodococcus</taxon>
    </lineage>
</organism>
<accession>A0A2S8J8Q7</accession>
<reference evidence="8" key="1">
    <citation type="submission" date="2018-02" db="EMBL/GenBank/DDBJ databases">
        <title>Draft genome sequencing of Rhodococcus opacus KU647198.</title>
        <authorList>
            <person name="Zheng B.-X."/>
        </authorList>
    </citation>
    <scope>NUCLEOTIDE SEQUENCE [LARGE SCALE GENOMIC DNA]</scope>
    <source>
        <strain evidence="8">04-OD7</strain>
    </source>
</reference>
<evidence type="ECO:0000256" key="4">
    <source>
        <dbReference type="ARBA" id="ARBA00023033"/>
    </source>
</evidence>
<keyword evidence="2" id="KW-0288">FMN</keyword>
<dbReference type="PANTHER" id="PTHR30011:SF16">
    <property type="entry name" value="C2H2 FINGER DOMAIN TRANSCRIPTION FACTOR (EUROFUNG)-RELATED"/>
    <property type="match status" value="1"/>
</dbReference>
<evidence type="ECO:0000313" key="8">
    <source>
        <dbReference type="Proteomes" id="UP000239290"/>
    </source>
</evidence>
<keyword evidence="4" id="KW-0503">Monooxygenase</keyword>
<dbReference type="InterPro" id="IPR036661">
    <property type="entry name" value="Luciferase-like_sf"/>
</dbReference>
<evidence type="ECO:0000256" key="5">
    <source>
        <dbReference type="SAM" id="MobiDB-lite"/>
    </source>
</evidence>
<evidence type="ECO:0000313" key="7">
    <source>
        <dbReference type="EMBL" id="PQP23377.1"/>
    </source>
</evidence>
<dbReference type="EMBL" id="PUIO01000021">
    <property type="protein sequence ID" value="PQP23377.1"/>
    <property type="molecule type" value="Genomic_DNA"/>
</dbReference>
<gene>
    <name evidence="7" type="ORF">C5613_18630</name>
</gene>
<keyword evidence="3" id="KW-0560">Oxidoreductase</keyword>
<dbReference type="RefSeq" id="WP_105416506.1">
    <property type="nucleotide sequence ID" value="NZ_PUIO01000021.1"/>
</dbReference>
<dbReference type="Gene3D" id="3.20.20.30">
    <property type="entry name" value="Luciferase-like domain"/>
    <property type="match status" value="1"/>
</dbReference>